<evidence type="ECO:0000256" key="6">
    <source>
        <dbReference type="ARBA" id="ARBA00023136"/>
    </source>
</evidence>
<evidence type="ECO:0000256" key="3">
    <source>
        <dbReference type="ARBA" id="ARBA00022692"/>
    </source>
</evidence>
<feature type="transmembrane region" description="Helical" evidence="9">
    <location>
        <begin position="680"/>
        <end position="701"/>
    </location>
</feature>
<feature type="transmembrane region" description="Helical" evidence="9">
    <location>
        <begin position="845"/>
        <end position="867"/>
    </location>
</feature>
<comment type="caution">
    <text evidence="11">The sequence shown here is derived from an EMBL/GenBank/DDBJ whole genome shotgun (WGS) entry which is preliminary data.</text>
</comment>
<keyword evidence="5 9" id="KW-1133">Transmembrane helix</keyword>
<evidence type="ECO:0000256" key="10">
    <source>
        <dbReference type="SAM" id="SignalP"/>
    </source>
</evidence>
<feature type="transmembrane region" description="Helical" evidence="9">
    <location>
        <begin position="579"/>
        <end position="600"/>
    </location>
</feature>
<feature type="transmembrane region" description="Helical" evidence="9">
    <location>
        <begin position="762"/>
        <end position="785"/>
    </location>
</feature>
<evidence type="ECO:0000256" key="7">
    <source>
        <dbReference type="ARBA" id="ARBA00023180"/>
    </source>
</evidence>
<evidence type="ECO:0000313" key="11">
    <source>
        <dbReference type="EMBL" id="KAK4290291.1"/>
    </source>
</evidence>
<dbReference type="GO" id="GO:0005764">
    <property type="term" value="C:lysosome"/>
    <property type="evidence" value="ECO:0007669"/>
    <property type="project" value="TreeGrafter"/>
</dbReference>
<feature type="compositionally biased region" description="Low complexity" evidence="8">
    <location>
        <begin position="44"/>
        <end position="53"/>
    </location>
</feature>
<dbReference type="EMBL" id="JAWZYT010005534">
    <property type="protein sequence ID" value="KAK4290291.1"/>
    <property type="molecule type" value="Genomic_DNA"/>
</dbReference>
<dbReference type="InterPro" id="IPR025958">
    <property type="entry name" value="SID1_TM_fam"/>
</dbReference>
<accession>A0AAE1NJ30</accession>
<gene>
    <name evidence="11" type="ORF">Pmani_036796</name>
</gene>
<dbReference type="GO" id="GO:0003725">
    <property type="term" value="F:double-stranded RNA binding"/>
    <property type="evidence" value="ECO:0007669"/>
    <property type="project" value="TreeGrafter"/>
</dbReference>
<keyword evidence="6 9" id="KW-0472">Membrane</keyword>
<protein>
    <recommendedName>
        <fullName evidence="13">SID1 transmembrane family member 1</fullName>
    </recommendedName>
</protein>
<evidence type="ECO:0000313" key="12">
    <source>
        <dbReference type="Proteomes" id="UP001292094"/>
    </source>
</evidence>
<organism evidence="11 12">
    <name type="scientific">Petrolisthes manimaculis</name>
    <dbReference type="NCBI Taxonomy" id="1843537"/>
    <lineage>
        <taxon>Eukaryota</taxon>
        <taxon>Metazoa</taxon>
        <taxon>Ecdysozoa</taxon>
        <taxon>Arthropoda</taxon>
        <taxon>Crustacea</taxon>
        <taxon>Multicrustacea</taxon>
        <taxon>Malacostraca</taxon>
        <taxon>Eumalacostraca</taxon>
        <taxon>Eucarida</taxon>
        <taxon>Decapoda</taxon>
        <taxon>Pleocyemata</taxon>
        <taxon>Anomura</taxon>
        <taxon>Galatheoidea</taxon>
        <taxon>Porcellanidae</taxon>
        <taxon>Petrolisthes</taxon>
    </lineage>
</organism>
<dbReference type="GO" id="GO:0005886">
    <property type="term" value="C:plasma membrane"/>
    <property type="evidence" value="ECO:0007669"/>
    <property type="project" value="TreeGrafter"/>
</dbReference>
<dbReference type="AlphaFoldDB" id="A0AAE1NJ30"/>
<dbReference type="Pfam" id="PF13965">
    <property type="entry name" value="SID-1_RNA_chan"/>
    <property type="match status" value="1"/>
</dbReference>
<sequence length="963" mass="109081">MMMMVMVMVMGVVVVVGAEPLNSTRGYGGGGGGGEANFSHYNQQLQHHQQQLQQHHHHHQQQQQQQQHYYPIPVSSPSPVHHQPPSPPPVHHQPPSPPPVYYHHHRPIPEERNEVLSPPPVHHQGAHPENKPASGPLTLPEDNSIRPLGDDTRSNPKTKNEKYGSGVGRGMRSVAFVTPSPGPHDVINSVVIQGVFGVDISREINKTSEYLIEFLYNTSALESSAVRVTVNSPRSDYMYPLLVVARQQRGVLSWQLPLEPPPNTQILEEYYTVSHTLCPVSNYKVSMQGVPDSTQRLFVDVSTSSPTNLTFTVHAQFEINFMIDLHTQRVFAVTPSQPVFYEFRFPLDVDMVLVKAIAEDDFCAMVAIQNITCPVFDSEENVQYGNYYQTMTYQAGITVRKVDYPNGLYVVVVVLSTDELCSSAFQHVYRTRRKTITLSIEEKITYLEYLSAIFAGLGYCAFFYIVTLILACVSYIRAKKQQPRARSLLDDSVISTPEDLSSQGPSQSYGAIGSSTETYVKEDHPPLPRTASDSSLDEDDIDMLVDVESDKDIFRTKTFLYVSDLARKDMRVLTRKSHLYIWGLFTVAIFYAVPVIQLVITYQKVLDETGNEDLCFYNFWCAHPLGALSDFNHVFSNIGYILFGFLFIAVCARRNHQHKLAVKADYKIDKYYGIPQHFGLFYAMGGSLIMEGMLSACYHICPNNSNYQFDTSFMYVMSVISMLKIYQTRHPDINASASAAYAALAAAVLLGVIGVLSGTLAFWIIFGLIHVIACLLLSCHIYYMGRWKLDVGIMKRIKTWCRNELSDWHQLCRPMYCDRMVLLLLGNVANWALAIFGVVKTPKDFASYLLIIFLTNLLLYIAFYIIMKLRHSEKLLLQPIVYLVFCGAGWGAAIYFYTQHTTTWELTPAHSRQFNQECVLLHFYDTHDIWHFLSAGAMFFGFMLLLTLDDDLSYTPRENIPVF</sequence>
<feature type="transmembrane region" description="Helical" evidence="9">
    <location>
        <begin position="449"/>
        <end position="476"/>
    </location>
</feature>
<keyword evidence="12" id="KW-1185">Reference proteome</keyword>
<feature type="region of interest" description="Disordered" evidence="8">
    <location>
        <begin position="44"/>
        <end position="168"/>
    </location>
</feature>
<feature type="compositionally biased region" description="Basic and acidic residues" evidence="8">
    <location>
        <begin position="148"/>
        <end position="162"/>
    </location>
</feature>
<keyword evidence="7" id="KW-0325">Glycoprotein</keyword>
<feature type="transmembrane region" description="Helical" evidence="9">
    <location>
        <begin position="634"/>
        <end position="652"/>
    </location>
</feature>
<feature type="chain" id="PRO_5042135809" description="SID1 transmembrane family member 1" evidence="10">
    <location>
        <begin position="19"/>
        <end position="963"/>
    </location>
</feature>
<feature type="transmembrane region" description="Helical" evidence="9">
    <location>
        <begin position="707"/>
        <end position="726"/>
    </location>
</feature>
<dbReference type="PANTHER" id="PTHR12185:SF14">
    <property type="entry name" value="CHOLESTEROL UPTAKE PROTEIN 1"/>
    <property type="match status" value="1"/>
</dbReference>
<evidence type="ECO:0008006" key="13">
    <source>
        <dbReference type="Google" id="ProtNLM"/>
    </source>
</evidence>
<reference evidence="11" key="1">
    <citation type="submission" date="2023-11" db="EMBL/GenBank/DDBJ databases">
        <title>Genome assemblies of two species of porcelain crab, Petrolisthes cinctipes and Petrolisthes manimaculis (Anomura: Porcellanidae).</title>
        <authorList>
            <person name="Angst P."/>
        </authorList>
    </citation>
    <scope>NUCLEOTIDE SEQUENCE</scope>
    <source>
        <strain evidence="11">PB745_02</strain>
        <tissue evidence="11">Gill</tissue>
    </source>
</reference>
<proteinExistence type="inferred from homology"/>
<feature type="signal peptide" evidence="10">
    <location>
        <begin position="1"/>
        <end position="18"/>
    </location>
</feature>
<dbReference type="GO" id="GO:0051033">
    <property type="term" value="F:RNA transmembrane transporter activity"/>
    <property type="evidence" value="ECO:0007669"/>
    <property type="project" value="TreeGrafter"/>
</dbReference>
<evidence type="ECO:0000256" key="4">
    <source>
        <dbReference type="ARBA" id="ARBA00022729"/>
    </source>
</evidence>
<dbReference type="Proteomes" id="UP001292094">
    <property type="component" value="Unassembled WGS sequence"/>
</dbReference>
<keyword evidence="4 10" id="KW-0732">Signal</keyword>
<dbReference type="PANTHER" id="PTHR12185">
    <property type="entry name" value="SID1 TRANSMEMBRANE FAMILY MEMEBER"/>
    <property type="match status" value="1"/>
</dbReference>
<feature type="transmembrane region" description="Helical" evidence="9">
    <location>
        <begin position="879"/>
        <end position="898"/>
    </location>
</feature>
<feature type="transmembrane region" description="Helical" evidence="9">
    <location>
        <begin position="738"/>
        <end position="756"/>
    </location>
</feature>
<feature type="transmembrane region" description="Helical" evidence="9">
    <location>
        <begin position="820"/>
        <end position="839"/>
    </location>
</feature>
<evidence type="ECO:0000256" key="5">
    <source>
        <dbReference type="ARBA" id="ARBA00022989"/>
    </source>
</evidence>
<evidence type="ECO:0000256" key="8">
    <source>
        <dbReference type="SAM" id="MobiDB-lite"/>
    </source>
</evidence>
<keyword evidence="3 9" id="KW-0812">Transmembrane</keyword>
<feature type="compositionally biased region" description="Pro residues" evidence="8">
    <location>
        <begin position="82"/>
        <end position="100"/>
    </location>
</feature>
<comment type="subcellular location">
    <subcellularLocation>
        <location evidence="1">Membrane</location>
        <topology evidence="1">Multi-pass membrane protein</topology>
    </subcellularLocation>
</comment>
<name>A0AAE1NJ30_9EUCA</name>
<comment type="similarity">
    <text evidence="2">Belongs to the SID1 family.</text>
</comment>
<feature type="transmembrane region" description="Helical" evidence="9">
    <location>
        <begin position="929"/>
        <end position="948"/>
    </location>
</feature>
<evidence type="ECO:0000256" key="1">
    <source>
        <dbReference type="ARBA" id="ARBA00004141"/>
    </source>
</evidence>
<evidence type="ECO:0000256" key="9">
    <source>
        <dbReference type="SAM" id="Phobius"/>
    </source>
</evidence>
<evidence type="ECO:0000256" key="2">
    <source>
        <dbReference type="ARBA" id="ARBA00006618"/>
    </source>
</evidence>
<feature type="compositionally biased region" description="Low complexity" evidence="8">
    <location>
        <begin position="61"/>
        <end position="81"/>
    </location>
</feature>